<accession>A0A5K8A2H0</accession>
<dbReference type="AlphaFoldDB" id="A0A5K8A2H0"/>
<keyword evidence="1" id="KW-0472">Membrane</keyword>
<evidence type="ECO:0000256" key="1">
    <source>
        <dbReference type="SAM" id="Phobius"/>
    </source>
</evidence>
<name>A0A5K8A2H0_9BACT</name>
<feature type="transmembrane region" description="Helical" evidence="1">
    <location>
        <begin position="284"/>
        <end position="303"/>
    </location>
</feature>
<dbReference type="KEGG" id="dov:DSCO28_70900"/>
<protein>
    <recommendedName>
        <fullName evidence="5">PEP-CTERM protein-sorting domain-containing protein</fullName>
    </recommendedName>
</protein>
<sequence length="309" mass="32974">MTVLFVMAVFVLSAPASAEYYATELVSYSASLTASGLYDDPTAVLGAPSTNFANTWGSNPTARVKLVEPAYNTDLEGNNLITTLNANQEIVVGFDHQVENDPNNPYGIDFLVFGNSFYTGNGTVSDDTNMNDYLLSGGSTFNGAGWFEDVLVSVSQGAVEEGMDPNDPDTWDWYTYIDGPYGDNAYPTQAYLWDAENAEWTDTLSDFTKPVDPDAIDELIGETGVSAADAIAAYDGSGGGTGFDLDDLYDLYGVELDWIQYIKVEGTSEFAGGEIDAFTDVAAVPVPAAVWLLASGLLGLAGLRKRSGC</sequence>
<organism evidence="3 4">
    <name type="scientific">Desulfosarcina ovata subsp. sediminis</name>
    <dbReference type="NCBI Taxonomy" id="885957"/>
    <lineage>
        <taxon>Bacteria</taxon>
        <taxon>Pseudomonadati</taxon>
        <taxon>Thermodesulfobacteriota</taxon>
        <taxon>Desulfobacteria</taxon>
        <taxon>Desulfobacterales</taxon>
        <taxon>Desulfosarcinaceae</taxon>
        <taxon>Desulfosarcina</taxon>
    </lineage>
</organism>
<evidence type="ECO:0000256" key="2">
    <source>
        <dbReference type="SAM" id="SignalP"/>
    </source>
</evidence>
<dbReference type="EMBL" id="AP021876">
    <property type="protein sequence ID" value="BBO86524.1"/>
    <property type="molecule type" value="Genomic_DNA"/>
</dbReference>
<dbReference type="Proteomes" id="UP000425960">
    <property type="component" value="Chromosome"/>
</dbReference>
<gene>
    <name evidence="3" type="ORF">DSCO28_70900</name>
</gene>
<feature type="chain" id="PRO_5024326008" description="PEP-CTERM protein-sorting domain-containing protein" evidence="2">
    <location>
        <begin position="19"/>
        <end position="309"/>
    </location>
</feature>
<keyword evidence="1" id="KW-1133">Transmembrane helix</keyword>
<keyword evidence="2" id="KW-0732">Signal</keyword>
<proteinExistence type="predicted"/>
<evidence type="ECO:0008006" key="5">
    <source>
        <dbReference type="Google" id="ProtNLM"/>
    </source>
</evidence>
<reference evidence="3 4" key="1">
    <citation type="submission" date="2019-11" db="EMBL/GenBank/DDBJ databases">
        <title>Comparative genomics of hydrocarbon-degrading Desulfosarcina strains.</title>
        <authorList>
            <person name="Watanabe M."/>
            <person name="Kojima H."/>
            <person name="Fukui M."/>
        </authorList>
    </citation>
    <scope>NUCLEOTIDE SEQUENCE [LARGE SCALE GENOMIC DNA]</scope>
    <source>
        <strain evidence="3 4">28bB2T</strain>
    </source>
</reference>
<evidence type="ECO:0000313" key="4">
    <source>
        <dbReference type="Proteomes" id="UP000425960"/>
    </source>
</evidence>
<keyword evidence="1" id="KW-0812">Transmembrane</keyword>
<evidence type="ECO:0000313" key="3">
    <source>
        <dbReference type="EMBL" id="BBO86524.1"/>
    </source>
</evidence>
<dbReference type="NCBIfam" id="TIGR03370">
    <property type="entry name" value="VPLPA-CTERM"/>
    <property type="match status" value="1"/>
</dbReference>
<feature type="signal peptide" evidence="2">
    <location>
        <begin position="1"/>
        <end position="18"/>
    </location>
</feature>
<dbReference type="InterPro" id="IPR022472">
    <property type="entry name" value="VPLPA-CTERM"/>
</dbReference>